<dbReference type="Proteomes" id="UP001177021">
    <property type="component" value="Unassembled WGS sequence"/>
</dbReference>
<accession>A0ACB0LVY8</accession>
<reference evidence="1" key="1">
    <citation type="submission" date="2023-10" db="EMBL/GenBank/DDBJ databases">
        <authorList>
            <person name="Rodriguez Cubillos JULIANA M."/>
            <person name="De Vega J."/>
        </authorList>
    </citation>
    <scope>NUCLEOTIDE SEQUENCE</scope>
</reference>
<evidence type="ECO:0000313" key="2">
    <source>
        <dbReference type="Proteomes" id="UP001177021"/>
    </source>
</evidence>
<evidence type="ECO:0000313" key="1">
    <source>
        <dbReference type="EMBL" id="CAJ2673498.1"/>
    </source>
</evidence>
<organism evidence="1 2">
    <name type="scientific">Trifolium pratense</name>
    <name type="common">Red clover</name>
    <dbReference type="NCBI Taxonomy" id="57577"/>
    <lineage>
        <taxon>Eukaryota</taxon>
        <taxon>Viridiplantae</taxon>
        <taxon>Streptophyta</taxon>
        <taxon>Embryophyta</taxon>
        <taxon>Tracheophyta</taxon>
        <taxon>Spermatophyta</taxon>
        <taxon>Magnoliopsida</taxon>
        <taxon>eudicotyledons</taxon>
        <taxon>Gunneridae</taxon>
        <taxon>Pentapetalae</taxon>
        <taxon>rosids</taxon>
        <taxon>fabids</taxon>
        <taxon>Fabales</taxon>
        <taxon>Fabaceae</taxon>
        <taxon>Papilionoideae</taxon>
        <taxon>50 kb inversion clade</taxon>
        <taxon>NPAAA clade</taxon>
        <taxon>Hologalegina</taxon>
        <taxon>IRL clade</taxon>
        <taxon>Trifolieae</taxon>
        <taxon>Trifolium</taxon>
    </lineage>
</organism>
<gene>
    <name evidence="1" type="ORF">MILVUS5_LOCUS36948</name>
</gene>
<sequence>MVCQTITIIIGDLPPSTIIFYHHDARSSKQIKYHICVSLHLRGTTTTPLSRHTLSPSPNGSSNYRHYDRRSATFKDYFWSPRCHI</sequence>
<proteinExistence type="predicted"/>
<keyword evidence="2" id="KW-1185">Reference proteome</keyword>
<name>A0ACB0LVY8_TRIPR</name>
<dbReference type="EMBL" id="CASHSV030000716">
    <property type="protein sequence ID" value="CAJ2673498.1"/>
    <property type="molecule type" value="Genomic_DNA"/>
</dbReference>
<comment type="caution">
    <text evidence="1">The sequence shown here is derived from an EMBL/GenBank/DDBJ whole genome shotgun (WGS) entry which is preliminary data.</text>
</comment>
<protein>
    <submittedName>
        <fullName evidence="1">Uncharacterized protein</fullName>
    </submittedName>
</protein>